<keyword evidence="2" id="KW-1185">Reference proteome</keyword>
<gene>
    <name evidence="1" type="ORF">AVEN_270235_1</name>
</gene>
<evidence type="ECO:0000313" key="2">
    <source>
        <dbReference type="Proteomes" id="UP000499080"/>
    </source>
</evidence>
<accession>A0A4Y2A0D8</accession>
<proteinExistence type="predicted"/>
<protein>
    <submittedName>
        <fullName evidence="1">Uncharacterized protein</fullName>
    </submittedName>
</protein>
<dbReference type="EMBL" id="BGPR01078972">
    <property type="protein sequence ID" value="GBL72524.1"/>
    <property type="molecule type" value="Genomic_DNA"/>
</dbReference>
<dbReference type="AlphaFoldDB" id="A0A4Y2A0D8"/>
<sequence length="125" mass="14477">MGFQSDRCRRGVIKRHRTLMRLWNVLMSNLMSGWRKNTIARTPCTLAMSLITTGRATRIVLWPGHRLFLLRRRALHLLRPALTASAAKICVKVKANLKIRMNIEGNYGNDIENISRQEQKFSNDM</sequence>
<reference evidence="1 2" key="1">
    <citation type="journal article" date="2019" name="Sci. Rep.">
        <title>Orb-weaving spider Araneus ventricosus genome elucidates the spidroin gene catalogue.</title>
        <authorList>
            <person name="Kono N."/>
            <person name="Nakamura H."/>
            <person name="Ohtoshi R."/>
            <person name="Moran D.A.P."/>
            <person name="Shinohara A."/>
            <person name="Yoshida Y."/>
            <person name="Fujiwara M."/>
            <person name="Mori M."/>
            <person name="Tomita M."/>
            <person name="Arakawa K."/>
        </authorList>
    </citation>
    <scope>NUCLEOTIDE SEQUENCE [LARGE SCALE GENOMIC DNA]</scope>
</reference>
<evidence type="ECO:0000313" key="1">
    <source>
        <dbReference type="EMBL" id="GBL72524.1"/>
    </source>
</evidence>
<comment type="caution">
    <text evidence="1">The sequence shown here is derived from an EMBL/GenBank/DDBJ whole genome shotgun (WGS) entry which is preliminary data.</text>
</comment>
<organism evidence="1 2">
    <name type="scientific">Araneus ventricosus</name>
    <name type="common">Orbweaver spider</name>
    <name type="synonym">Epeira ventricosa</name>
    <dbReference type="NCBI Taxonomy" id="182803"/>
    <lineage>
        <taxon>Eukaryota</taxon>
        <taxon>Metazoa</taxon>
        <taxon>Ecdysozoa</taxon>
        <taxon>Arthropoda</taxon>
        <taxon>Chelicerata</taxon>
        <taxon>Arachnida</taxon>
        <taxon>Araneae</taxon>
        <taxon>Araneomorphae</taxon>
        <taxon>Entelegynae</taxon>
        <taxon>Araneoidea</taxon>
        <taxon>Araneidae</taxon>
        <taxon>Araneus</taxon>
    </lineage>
</organism>
<name>A0A4Y2A0D8_ARAVE</name>
<dbReference type="Proteomes" id="UP000499080">
    <property type="component" value="Unassembled WGS sequence"/>
</dbReference>